<evidence type="ECO:0000256" key="1">
    <source>
        <dbReference type="ARBA" id="ARBA00008791"/>
    </source>
</evidence>
<evidence type="ECO:0000313" key="7">
    <source>
        <dbReference type="Proteomes" id="UP000316688"/>
    </source>
</evidence>
<feature type="compositionally biased region" description="Basic and acidic residues" evidence="4">
    <location>
        <begin position="1"/>
        <end position="10"/>
    </location>
</feature>
<dbReference type="AlphaFoldDB" id="A0A557RN93"/>
<evidence type="ECO:0000256" key="2">
    <source>
        <dbReference type="ARBA" id="ARBA00022741"/>
    </source>
</evidence>
<dbReference type="InterPro" id="IPR014729">
    <property type="entry name" value="Rossmann-like_a/b/a_fold"/>
</dbReference>
<evidence type="ECO:0000259" key="5">
    <source>
        <dbReference type="Pfam" id="PF00582"/>
    </source>
</evidence>
<sequence>MQHQVHDQTPPRRPFASSAGRGTPLMRRIVLATDLSDRAERAQRMALLLAREHHYGLKLVYAIDTDQPTAMIDAQRDTANFMLQRLATTIETVDDVACSVAVVSGRGPDEAIRSAVDDTTPLIVLGSHRKRQLRDLFLGGTSERIIAHTDCPVLVVRAAPVERYRRLLLATDLSEGSMARARALGATPVSAGTSTTVVHLVGTQEQSAVPAGRMTDDARDRLLAHDQAVARERLEGFVRNADLGAVGIRVEADTRPTATVLMEIAAHEGADLIVLTPRQGEGLDHFLRYRTTTRLLNASPVDLLIL</sequence>
<dbReference type="SUPFAM" id="SSF52402">
    <property type="entry name" value="Adenine nucleotide alpha hydrolases-like"/>
    <property type="match status" value="2"/>
</dbReference>
<keyword evidence="2" id="KW-0547">Nucleotide-binding</keyword>
<dbReference type="PANTHER" id="PTHR46268:SF27">
    <property type="entry name" value="UNIVERSAL STRESS PROTEIN RV2623"/>
    <property type="match status" value="1"/>
</dbReference>
<keyword evidence="3" id="KW-0067">ATP-binding</keyword>
<name>A0A557RN93_9GAMM</name>
<comment type="caution">
    <text evidence="6">The sequence shown here is derived from an EMBL/GenBank/DDBJ whole genome shotgun (WGS) entry which is preliminary data.</text>
</comment>
<accession>A0A557RN93</accession>
<feature type="domain" description="UspA" evidence="5">
    <location>
        <begin position="26"/>
        <end position="157"/>
    </location>
</feature>
<feature type="region of interest" description="Disordered" evidence="4">
    <location>
        <begin position="1"/>
        <end position="20"/>
    </location>
</feature>
<dbReference type="GO" id="GO:0005524">
    <property type="term" value="F:ATP binding"/>
    <property type="evidence" value="ECO:0007669"/>
    <property type="project" value="UniProtKB-KW"/>
</dbReference>
<reference evidence="6 7" key="1">
    <citation type="submission" date="2019-07" db="EMBL/GenBank/DDBJ databases">
        <title>Reclasification of Spiribacter aquaticus.</title>
        <authorList>
            <person name="Leon M.J."/>
            <person name="Sanchez-Porro C."/>
            <person name="Ventosa A."/>
        </authorList>
    </citation>
    <scope>NUCLEOTIDE SEQUENCE [LARGE SCALE GENOMIC DNA]</scope>
    <source>
        <strain evidence="6 7">SP30</strain>
    </source>
</reference>
<protein>
    <submittedName>
        <fullName evidence="6">Universal stress protein</fullName>
    </submittedName>
</protein>
<evidence type="ECO:0000313" key="6">
    <source>
        <dbReference type="EMBL" id="TVO66592.1"/>
    </source>
</evidence>
<dbReference type="InterPro" id="IPR006015">
    <property type="entry name" value="Universal_stress_UspA"/>
</dbReference>
<gene>
    <name evidence="6" type="ORF">FPL11_02605</name>
</gene>
<comment type="similarity">
    <text evidence="1">Belongs to the universal stress protein A family.</text>
</comment>
<evidence type="ECO:0000256" key="4">
    <source>
        <dbReference type="SAM" id="MobiDB-lite"/>
    </source>
</evidence>
<dbReference type="PRINTS" id="PR01438">
    <property type="entry name" value="UNVRSLSTRESS"/>
</dbReference>
<keyword evidence="7" id="KW-1185">Reference proteome</keyword>
<evidence type="ECO:0000256" key="3">
    <source>
        <dbReference type="ARBA" id="ARBA00022840"/>
    </source>
</evidence>
<organism evidence="6 7">
    <name type="scientific">Spiribacter aquaticus</name>
    <dbReference type="NCBI Taxonomy" id="1935996"/>
    <lineage>
        <taxon>Bacteria</taxon>
        <taxon>Pseudomonadati</taxon>
        <taxon>Pseudomonadota</taxon>
        <taxon>Gammaproteobacteria</taxon>
        <taxon>Chromatiales</taxon>
        <taxon>Ectothiorhodospiraceae</taxon>
        <taxon>Spiribacter</taxon>
    </lineage>
</organism>
<proteinExistence type="inferred from homology"/>
<dbReference type="Proteomes" id="UP000316688">
    <property type="component" value="Unassembled WGS sequence"/>
</dbReference>
<dbReference type="Gene3D" id="3.40.50.620">
    <property type="entry name" value="HUPs"/>
    <property type="match status" value="2"/>
</dbReference>
<dbReference type="PANTHER" id="PTHR46268">
    <property type="entry name" value="STRESS RESPONSE PROTEIN NHAX"/>
    <property type="match status" value="1"/>
</dbReference>
<dbReference type="EMBL" id="VMKP01000001">
    <property type="protein sequence ID" value="TVO66592.1"/>
    <property type="molecule type" value="Genomic_DNA"/>
</dbReference>
<dbReference type="CDD" id="cd00293">
    <property type="entry name" value="USP-like"/>
    <property type="match status" value="1"/>
</dbReference>
<dbReference type="InterPro" id="IPR006016">
    <property type="entry name" value="UspA"/>
</dbReference>
<feature type="domain" description="UspA" evidence="5">
    <location>
        <begin position="164"/>
        <end position="305"/>
    </location>
</feature>
<dbReference type="Pfam" id="PF00582">
    <property type="entry name" value="Usp"/>
    <property type="match status" value="2"/>
</dbReference>